<feature type="signal peptide" evidence="1">
    <location>
        <begin position="1"/>
        <end position="31"/>
    </location>
</feature>
<gene>
    <name evidence="2" type="ORF">HRJ34_25995</name>
</gene>
<name>A0A975D2N8_9SPHN</name>
<evidence type="ECO:0000256" key="1">
    <source>
        <dbReference type="SAM" id="SignalP"/>
    </source>
</evidence>
<sequence>MAIHDFTPSRRSILGVIATAPIIAAPAAASAMVPSAGISALIERHRMLREQSRVWGETVHDVIMDRYEAAVAAIPHQTTKANFMGFHETTERQSAVRLARELVNGGGDDFDGLRNNDAYMVPQRELVELANLRDKEVERLRHMHGVPELREYEDRIGDEIYDALMAVILAEVHTADELVAKIEFARDNDEWDRESLQNALIADIRRIMPPALQREGGQ</sequence>
<dbReference type="EMBL" id="CP059319">
    <property type="protein sequence ID" value="QTH21711.1"/>
    <property type="molecule type" value="Genomic_DNA"/>
</dbReference>
<keyword evidence="1" id="KW-0732">Signal</keyword>
<dbReference type="AlphaFoldDB" id="A0A975D2N8"/>
<proteinExistence type="predicted"/>
<dbReference type="Proteomes" id="UP000664914">
    <property type="component" value="Chromosome"/>
</dbReference>
<evidence type="ECO:0000313" key="3">
    <source>
        <dbReference type="Proteomes" id="UP000664914"/>
    </source>
</evidence>
<reference evidence="2" key="2">
    <citation type="submission" date="2021-04" db="EMBL/GenBank/DDBJ databases">
        <title>Isolation and genomic analysis of the ibuprofen-degrading bacterium Sphingomonas strain MPO218.</title>
        <authorList>
            <person name="Aulestia M."/>
            <person name="Flores A."/>
            <person name="Mangas E.L."/>
            <person name="Perez-Pulido A.J."/>
            <person name="Santero E."/>
            <person name="Camacho E.M."/>
        </authorList>
    </citation>
    <scope>NUCLEOTIDE SEQUENCE</scope>
    <source>
        <strain evidence="2">MPO218</strain>
    </source>
</reference>
<evidence type="ECO:0000313" key="2">
    <source>
        <dbReference type="EMBL" id="QTH21711.1"/>
    </source>
</evidence>
<evidence type="ECO:0008006" key="4">
    <source>
        <dbReference type="Google" id="ProtNLM"/>
    </source>
</evidence>
<protein>
    <recommendedName>
        <fullName evidence="4">DUF4142 domain-containing protein</fullName>
    </recommendedName>
</protein>
<feature type="chain" id="PRO_5037225457" description="DUF4142 domain-containing protein" evidence="1">
    <location>
        <begin position="32"/>
        <end position="218"/>
    </location>
</feature>
<organism evidence="2 3">
    <name type="scientific">Rhizorhabdus wittichii</name>
    <dbReference type="NCBI Taxonomy" id="160791"/>
    <lineage>
        <taxon>Bacteria</taxon>
        <taxon>Pseudomonadati</taxon>
        <taxon>Pseudomonadota</taxon>
        <taxon>Alphaproteobacteria</taxon>
        <taxon>Sphingomonadales</taxon>
        <taxon>Sphingomonadaceae</taxon>
        <taxon>Rhizorhabdus</taxon>
    </lineage>
</organism>
<reference evidence="2" key="1">
    <citation type="submission" date="2020-07" db="EMBL/GenBank/DDBJ databases">
        <authorList>
            <person name="Camacho E."/>
        </authorList>
    </citation>
    <scope>NUCLEOTIDE SEQUENCE</scope>
    <source>
        <strain evidence="2">MPO218</strain>
    </source>
</reference>
<dbReference type="RefSeq" id="WP_208632884.1">
    <property type="nucleotide sequence ID" value="NZ_CP059319.1"/>
</dbReference>
<accession>A0A975D2N8</accession>